<proteinExistence type="predicted"/>
<accession>A0ABD3RYG8</accession>
<evidence type="ECO:0000256" key="2">
    <source>
        <dbReference type="SAM" id="Phobius"/>
    </source>
</evidence>
<evidence type="ECO:0008006" key="5">
    <source>
        <dbReference type="Google" id="ProtNLM"/>
    </source>
</evidence>
<feature type="transmembrane region" description="Helical" evidence="2">
    <location>
        <begin position="815"/>
        <end position="834"/>
    </location>
</feature>
<feature type="compositionally biased region" description="Basic and acidic residues" evidence="1">
    <location>
        <begin position="170"/>
        <end position="204"/>
    </location>
</feature>
<evidence type="ECO:0000256" key="1">
    <source>
        <dbReference type="SAM" id="MobiDB-lite"/>
    </source>
</evidence>
<feature type="compositionally biased region" description="Basic and acidic residues" evidence="1">
    <location>
        <begin position="146"/>
        <end position="157"/>
    </location>
</feature>
<feature type="compositionally biased region" description="Basic and acidic residues" evidence="1">
    <location>
        <begin position="495"/>
        <end position="511"/>
    </location>
</feature>
<keyword evidence="4" id="KW-1185">Reference proteome</keyword>
<feature type="region of interest" description="Disordered" evidence="1">
    <location>
        <begin position="329"/>
        <end position="377"/>
    </location>
</feature>
<feature type="compositionally biased region" description="Pro residues" evidence="1">
    <location>
        <begin position="359"/>
        <end position="368"/>
    </location>
</feature>
<dbReference type="EMBL" id="JALLPB020000113">
    <property type="protein sequence ID" value="KAL3817226.1"/>
    <property type="molecule type" value="Genomic_DNA"/>
</dbReference>
<organism evidence="3 4">
    <name type="scientific">Cyclostephanos tholiformis</name>
    <dbReference type="NCBI Taxonomy" id="382380"/>
    <lineage>
        <taxon>Eukaryota</taxon>
        <taxon>Sar</taxon>
        <taxon>Stramenopiles</taxon>
        <taxon>Ochrophyta</taxon>
        <taxon>Bacillariophyta</taxon>
        <taxon>Coscinodiscophyceae</taxon>
        <taxon>Thalassiosirophycidae</taxon>
        <taxon>Stephanodiscales</taxon>
        <taxon>Stephanodiscaceae</taxon>
        <taxon>Cyclostephanos</taxon>
    </lineage>
</organism>
<reference evidence="3 4" key="1">
    <citation type="submission" date="2024-10" db="EMBL/GenBank/DDBJ databases">
        <title>Updated reference genomes for cyclostephanoid diatoms.</title>
        <authorList>
            <person name="Roberts W.R."/>
            <person name="Alverson A.J."/>
        </authorList>
    </citation>
    <scope>NUCLEOTIDE SEQUENCE [LARGE SCALE GENOMIC DNA]</scope>
    <source>
        <strain evidence="3 4">AJA228-03</strain>
    </source>
</reference>
<feature type="region of interest" description="Disordered" evidence="1">
    <location>
        <begin position="1"/>
        <end position="241"/>
    </location>
</feature>
<sequence length="967" mass="104084">MPPKKRKADTDSPAGGDVGDATYSPAPKKSKSQIKAEQLARAKAWHDARTNKAKGGDTAASSSSFPSGTTTTPTKSSGGRPSLSPSPFAAGTTTMKSPVVSAKKRRRTTTPSGGGRKSTGGISSGVVGDDSLASASPPQPPTSSLKRRDEAEEEGSKPEMMGGDGGSGGKKNDSENKKKRRDGLARIRALEEARASKGLADDRTKKRKSPPVMTNSNDSPTKAFEAESVTRTSTTASSSDSPAIALSALSAVAHVHVHAAAAGAKPAPTSAKNPPAAVASLFSSSQPAIKYSTSSQVYDPNRPFPSTGRSLPAAAYAGCGPRCVDSGGYPPSPKRWNGSNDDERKISSRPSPPGRDEIFPPPPRPSPPGRNHNGDEVDGEVKQAADVGGERIVTSAPAIPAPVAAAPMAAADADEGLLHASISRVRAIVSLASAGNQRRRTMMGIRGSELTEAQPLMESIRTADVDMSRGRSVDPPIMNSPSIACSATLQKFRDSTEASRMPKDRTNRAVDHVVVTSDAGERTSEVGVDSEVKPSASSKPGSDKPPSFFRRSCICVGKGLMFMQIGIGLSYLTTAFYKNDFIPIDLFTTPANMPEEDRMYCFIDYPHSDVLSDDGDQQNLYDERKCEGRHKQCPQWGRCRAGKLLDCIDGAGTFAGRNLFVPNKSGDGCEVSPEANELVEVVKETLAGMTTDQFCQREVEGIMLKNDTFPLFRLEKVVAKVRDLPNGSFALFSLDLLLWLSPAFDSGSVCFGTLSGDDDGDFDAMGLGHEVSPDSLPLPISCRIKLLFWELLGYLSHFALALIKYSAGVTFYLSWHYPIQSFCGIGMTYLFIVLQRKRKHLAKVREVIGIVREAAYDRLAECDDHTGYAALLLRDDVGHDMYPTSFVQRQFLYDYVWPRVVLEVRADNRVRKFRKMIAGKELEHWDFAIQSKKGRRLRKSLGTPVQTPRDGNGSGVKADDVSPKRDP</sequence>
<feature type="region of interest" description="Disordered" evidence="1">
    <location>
        <begin position="495"/>
        <end position="546"/>
    </location>
</feature>
<feature type="region of interest" description="Disordered" evidence="1">
    <location>
        <begin position="293"/>
        <end position="317"/>
    </location>
</feature>
<evidence type="ECO:0000313" key="4">
    <source>
        <dbReference type="Proteomes" id="UP001530377"/>
    </source>
</evidence>
<name>A0ABD3RYG8_9STRA</name>
<feature type="compositionally biased region" description="Low complexity" evidence="1">
    <location>
        <begin position="226"/>
        <end position="241"/>
    </location>
</feature>
<dbReference type="AlphaFoldDB" id="A0ABD3RYG8"/>
<keyword evidence="2" id="KW-1133">Transmembrane helix</keyword>
<keyword evidence="2" id="KW-0812">Transmembrane</keyword>
<feature type="region of interest" description="Disordered" evidence="1">
    <location>
        <begin position="258"/>
        <end position="278"/>
    </location>
</feature>
<feature type="region of interest" description="Disordered" evidence="1">
    <location>
        <begin position="936"/>
        <end position="967"/>
    </location>
</feature>
<feature type="compositionally biased region" description="Low complexity" evidence="1">
    <location>
        <begin position="119"/>
        <end position="136"/>
    </location>
</feature>
<feature type="compositionally biased region" description="Basic and acidic residues" evidence="1">
    <location>
        <begin position="38"/>
        <end position="50"/>
    </location>
</feature>
<feature type="compositionally biased region" description="Low complexity" evidence="1">
    <location>
        <begin position="258"/>
        <end position="271"/>
    </location>
</feature>
<dbReference type="Proteomes" id="UP001530377">
    <property type="component" value="Unassembled WGS sequence"/>
</dbReference>
<protein>
    <recommendedName>
        <fullName evidence="5">Man1/Src1 C-terminal domain-containing protein</fullName>
    </recommendedName>
</protein>
<gene>
    <name evidence="3" type="ORF">ACHAXA_009513</name>
</gene>
<keyword evidence="2" id="KW-0472">Membrane</keyword>
<comment type="caution">
    <text evidence="3">The sequence shown here is derived from an EMBL/GenBank/DDBJ whole genome shotgun (WGS) entry which is preliminary data.</text>
</comment>
<feature type="compositionally biased region" description="Low complexity" evidence="1">
    <location>
        <begin position="61"/>
        <end position="87"/>
    </location>
</feature>
<evidence type="ECO:0000313" key="3">
    <source>
        <dbReference type="EMBL" id="KAL3817226.1"/>
    </source>
</evidence>
<feature type="compositionally biased region" description="Basic and acidic residues" evidence="1">
    <location>
        <begin position="957"/>
        <end position="967"/>
    </location>
</feature>